<evidence type="ECO:0000256" key="5">
    <source>
        <dbReference type="ARBA" id="ARBA00022723"/>
    </source>
</evidence>
<dbReference type="RefSeq" id="WP_052002298.1">
    <property type="nucleotide sequence ID" value="NZ_BAUT01000044.1"/>
</dbReference>
<keyword evidence="6 14" id="KW-1133">Transmembrane helix</keyword>
<dbReference type="InterPro" id="IPR003691">
    <property type="entry name" value="FluC"/>
</dbReference>
<evidence type="ECO:0000256" key="2">
    <source>
        <dbReference type="ARBA" id="ARBA00022448"/>
    </source>
</evidence>
<evidence type="ECO:0000256" key="8">
    <source>
        <dbReference type="ARBA" id="ARBA00023065"/>
    </source>
</evidence>
<feature type="binding site" evidence="14">
    <location>
        <position position="79"/>
    </location>
    <ligand>
        <name>Na(+)</name>
        <dbReference type="ChEBI" id="CHEBI:29101"/>
        <note>structural</note>
    </ligand>
</feature>
<evidence type="ECO:0000256" key="14">
    <source>
        <dbReference type="HAMAP-Rule" id="MF_00454"/>
    </source>
</evidence>
<dbReference type="GO" id="GO:0062054">
    <property type="term" value="F:fluoride channel activity"/>
    <property type="evidence" value="ECO:0007669"/>
    <property type="project" value="UniProtKB-UniRule"/>
</dbReference>
<keyword evidence="8 14" id="KW-0406">Ion transport</keyword>
<evidence type="ECO:0000256" key="12">
    <source>
        <dbReference type="ARBA" id="ARBA00035585"/>
    </source>
</evidence>
<feature type="binding site" evidence="14">
    <location>
        <position position="76"/>
    </location>
    <ligand>
        <name>Na(+)</name>
        <dbReference type="ChEBI" id="CHEBI:29101"/>
        <note>structural</note>
    </ligand>
</feature>
<dbReference type="PANTHER" id="PTHR28259">
    <property type="entry name" value="FLUORIDE EXPORT PROTEIN 1-RELATED"/>
    <property type="match status" value="1"/>
</dbReference>
<dbReference type="PANTHER" id="PTHR28259:SF16">
    <property type="entry name" value="FLUORIDE-SPECIFIC ION CHANNEL FLUC 2"/>
    <property type="match status" value="1"/>
</dbReference>
<keyword evidence="10 14" id="KW-0407">Ion channel</keyword>
<dbReference type="OrthoDB" id="9815830at2"/>
<dbReference type="GO" id="GO:0046872">
    <property type="term" value="F:metal ion binding"/>
    <property type="evidence" value="ECO:0007669"/>
    <property type="project" value="UniProtKB-KW"/>
</dbReference>
<evidence type="ECO:0000256" key="7">
    <source>
        <dbReference type="ARBA" id="ARBA00023053"/>
    </source>
</evidence>
<evidence type="ECO:0000256" key="3">
    <source>
        <dbReference type="ARBA" id="ARBA00022475"/>
    </source>
</evidence>
<protein>
    <recommendedName>
        <fullName evidence="14">Fluoride-specific ion channel FluC</fullName>
    </recommendedName>
</protein>
<name>W4Q7C0_9BACI</name>
<keyword evidence="3 14" id="KW-1003">Cell membrane</keyword>
<keyword evidence="5 14" id="KW-0479">Metal-binding</keyword>
<evidence type="ECO:0000313" key="15">
    <source>
        <dbReference type="EMBL" id="GAE27279.1"/>
    </source>
</evidence>
<proteinExistence type="inferred from homology"/>
<dbReference type="GO" id="GO:0005886">
    <property type="term" value="C:plasma membrane"/>
    <property type="evidence" value="ECO:0007669"/>
    <property type="project" value="UniProtKB-SubCell"/>
</dbReference>
<dbReference type="GO" id="GO:0140114">
    <property type="term" value="P:cellular detoxification of fluoride"/>
    <property type="evidence" value="ECO:0007669"/>
    <property type="project" value="UniProtKB-UniRule"/>
</dbReference>
<feature type="transmembrane region" description="Helical" evidence="14">
    <location>
        <begin position="37"/>
        <end position="58"/>
    </location>
</feature>
<feature type="transmembrane region" description="Helical" evidence="14">
    <location>
        <begin position="5"/>
        <end position="25"/>
    </location>
</feature>
<dbReference type="Proteomes" id="UP000018890">
    <property type="component" value="Unassembled WGS sequence"/>
</dbReference>
<keyword evidence="16" id="KW-1185">Reference proteome</keyword>
<comment type="subcellular location">
    <subcellularLocation>
        <location evidence="1 14">Cell membrane</location>
        <topology evidence="1 14">Multi-pass membrane protein</topology>
    </subcellularLocation>
</comment>
<gene>
    <name evidence="14" type="primary">fluC</name>
    <name evidence="14" type="synonym">crcB</name>
    <name evidence="15" type="ORF">JCM9140_3408</name>
</gene>
<keyword evidence="2 14" id="KW-0813">Transport</keyword>
<feature type="transmembrane region" description="Helical" evidence="14">
    <location>
        <begin position="65"/>
        <end position="85"/>
    </location>
</feature>
<keyword evidence="4 14" id="KW-0812">Transmembrane</keyword>
<evidence type="ECO:0000256" key="13">
    <source>
        <dbReference type="ARBA" id="ARBA00049940"/>
    </source>
</evidence>
<evidence type="ECO:0000256" key="11">
    <source>
        <dbReference type="ARBA" id="ARBA00035120"/>
    </source>
</evidence>
<evidence type="ECO:0000256" key="1">
    <source>
        <dbReference type="ARBA" id="ARBA00004651"/>
    </source>
</evidence>
<evidence type="ECO:0000256" key="6">
    <source>
        <dbReference type="ARBA" id="ARBA00022989"/>
    </source>
</evidence>
<comment type="similarity">
    <text evidence="11 14">Belongs to the fluoride channel Fluc/FEX (TC 1.A.43) family.</text>
</comment>
<evidence type="ECO:0000256" key="4">
    <source>
        <dbReference type="ARBA" id="ARBA00022692"/>
    </source>
</evidence>
<dbReference type="STRING" id="1236970.JCM9140_3408"/>
<evidence type="ECO:0000256" key="10">
    <source>
        <dbReference type="ARBA" id="ARBA00023303"/>
    </source>
</evidence>
<keyword evidence="9 14" id="KW-0472">Membrane</keyword>
<dbReference type="Pfam" id="PF02537">
    <property type="entry name" value="CRCB"/>
    <property type="match status" value="1"/>
</dbReference>
<feature type="transmembrane region" description="Helical" evidence="14">
    <location>
        <begin position="97"/>
        <end position="121"/>
    </location>
</feature>
<dbReference type="HAMAP" id="MF_00454">
    <property type="entry name" value="FluC"/>
    <property type="match status" value="1"/>
</dbReference>
<evidence type="ECO:0000256" key="9">
    <source>
        <dbReference type="ARBA" id="ARBA00023136"/>
    </source>
</evidence>
<dbReference type="AlphaFoldDB" id="W4Q7C0"/>
<evidence type="ECO:0000313" key="16">
    <source>
        <dbReference type="Proteomes" id="UP000018890"/>
    </source>
</evidence>
<comment type="catalytic activity">
    <reaction evidence="12">
        <text>fluoride(in) = fluoride(out)</text>
        <dbReference type="Rhea" id="RHEA:76159"/>
        <dbReference type="ChEBI" id="CHEBI:17051"/>
    </reaction>
    <physiologicalReaction direction="left-to-right" evidence="12">
        <dbReference type="Rhea" id="RHEA:76160"/>
    </physiologicalReaction>
</comment>
<dbReference type="EMBL" id="BAUT01000044">
    <property type="protein sequence ID" value="GAE27279.1"/>
    <property type="molecule type" value="Genomic_DNA"/>
</dbReference>
<accession>W4Q7C0</accession>
<comment type="function">
    <text evidence="13 14">Fluoride-specific ion channel. Important for reducing fluoride concentration in the cell, thus reducing its toxicity.</text>
</comment>
<organism evidence="15 16">
    <name type="scientific">Halalkalibacter wakoensis JCM 9140</name>
    <dbReference type="NCBI Taxonomy" id="1236970"/>
    <lineage>
        <taxon>Bacteria</taxon>
        <taxon>Bacillati</taxon>
        <taxon>Bacillota</taxon>
        <taxon>Bacilli</taxon>
        <taxon>Bacillales</taxon>
        <taxon>Bacillaceae</taxon>
        <taxon>Halalkalibacter</taxon>
    </lineage>
</organism>
<sequence length="137" mass="14605">MNETIVKNIVAIAIGAAIGTSLRYYLNLYTLTTGYPIGTLIENLGGSLLLGFLTGWFVIQIPREWIKVGLGVGLCGGFTTMSTLASDTVFLFLEHAWWLSAGYVALSVLGGISFALGGYVLGLKVGERKKSQGVERG</sequence>
<reference evidence="15" key="1">
    <citation type="journal article" date="2014" name="Genome Announc.">
        <title>Draft Genome Sequences of Three Alkaliphilic Bacillus Strains, Bacillus wakoensis JCM 9140T, Bacillus akibai JCM 9157T, and Bacillus hemicellulosilyticus JCM 9152T.</title>
        <authorList>
            <person name="Yuki M."/>
            <person name="Oshima K."/>
            <person name="Suda W."/>
            <person name="Oshida Y."/>
            <person name="Kitamura K."/>
            <person name="Iida T."/>
            <person name="Hattori M."/>
            <person name="Ohkuma M."/>
        </authorList>
    </citation>
    <scope>NUCLEOTIDE SEQUENCE [LARGE SCALE GENOMIC DNA]</scope>
    <source>
        <strain evidence="15">JCM 9140</strain>
    </source>
</reference>
<comment type="caution">
    <text evidence="15">The sequence shown here is derived from an EMBL/GenBank/DDBJ whole genome shotgun (WGS) entry which is preliminary data.</text>
</comment>
<comment type="activity regulation">
    <text evidence="14">Na(+) is not transported, but it plays an essential structural role and its presence is essential for fluoride channel function.</text>
</comment>
<keyword evidence="7 14" id="KW-0915">Sodium</keyword>